<dbReference type="InterPro" id="IPR029062">
    <property type="entry name" value="Class_I_gatase-like"/>
</dbReference>
<keyword evidence="3" id="KW-0121">Carboxypeptidase</keyword>
<dbReference type="Pfam" id="PF00246">
    <property type="entry name" value="Peptidase_M14"/>
    <property type="match status" value="1"/>
</dbReference>
<accession>A0ABV9LQA6</accession>
<evidence type="ECO:0000313" key="3">
    <source>
        <dbReference type="EMBL" id="MFC4698642.1"/>
    </source>
</evidence>
<dbReference type="RefSeq" id="WP_382405256.1">
    <property type="nucleotide sequence ID" value="NZ_JBHSGU010000001.1"/>
</dbReference>
<dbReference type="CDD" id="cd06238">
    <property type="entry name" value="M14-like"/>
    <property type="match status" value="1"/>
</dbReference>
<organism evidence="3 4">
    <name type="scientific">Glaciecola siphonariae</name>
    <dbReference type="NCBI Taxonomy" id="521012"/>
    <lineage>
        <taxon>Bacteria</taxon>
        <taxon>Pseudomonadati</taxon>
        <taxon>Pseudomonadota</taxon>
        <taxon>Gammaproteobacteria</taxon>
        <taxon>Alteromonadales</taxon>
        <taxon>Alteromonadaceae</taxon>
        <taxon>Glaciecola</taxon>
    </lineage>
</organism>
<dbReference type="Gene3D" id="3.40.630.10">
    <property type="entry name" value="Zn peptidases"/>
    <property type="match status" value="1"/>
</dbReference>
<reference evidence="4" key="1">
    <citation type="journal article" date="2019" name="Int. J. Syst. Evol. Microbiol.">
        <title>The Global Catalogue of Microorganisms (GCM) 10K type strain sequencing project: providing services to taxonomists for standard genome sequencing and annotation.</title>
        <authorList>
            <consortium name="The Broad Institute Genomics Platform"/>
            <consortium name="The Broad Institute Genome Sequencing Center for Infectious Disease"/>
            <person name="Wu L."/>
            <person name="Ma J."/>
        </authorList>
    </citation>
    <scope>NUCLEOTIDE SEQUENCE [LARGE SCALE GENOMIC DNA]</scope>
    <source>
        <strain evidence="4">KACC 12507</strain>
    </source>
</reference>
<sequence length="902" mass="100355">MNNRSLSWVTTGLVKGITMFKHGLARVFTLEKHTRPVKSFLPPSTTILSATLTLSLAVAMPAWAVESDLNYLPDGQNYDASIPRPADVLGYPVGTWHVRHDQVVNYMRALADASDRVSLQVTGYTHEQRPLLLLTITAPNNQSKVEQMRTEHIERLSKGEAAQASDPLFIYMGYSVHGNEPSGTNASLLVAYHLAASQADDVKKLLNENVVLLDPSLNPDGLSRFAQWANMHKGYNVVADPAHREHREAWPSGRTNHYWFDLNRDWLLLTHPESKARIAQFHQWRPHILTDFHEMGTNSTFFFQPGIPSRKNPWTPDTNVTLTKALANFHAQALDKNKELYFTEESFDDFYYGKGSTYPDAHGSIGILFEQASSRGHAQESINGLLEFERTIQNQFTTSLSTFAGAMANKSAIAAYQRQFYKDTKQLIDDDELHGFVVSAAKDRARFSRMLSILEAHQIQFSALASDLSLDDKNYQAKSSVFIPLAQPQYRLIRSLFSERTRFVDNTFYDVSNWNIGLAFNVKYAGVEQSDRRKVKLSDKPFEAVPAEVEESLRQNVSDDAYAYVFEWHSANAPAMAQHLLENGVQIRVAGDGFSARVSGDSQSAQTFAPGSIMIATALEQPDNLQALLNTAQTEYGIKIASVTSGLTPAGIDLGSRQFAPVNTPNVLLVGGVGTNQYEIGEIWHYLDTRIGLPATLVDLSNLANTKLSRYSHIVFASGRYNKVSKKLTDALSQWVKDGGVLIGQKSAVSWFAKQDWIDNKVLSNDSIDDSFSTKGLKYKDRQDLASKKRIAGAAFLTSIDRSHPLFFGFETDTLPMFKTSNFVLKSTDDPFVEIANYVEKPLAAGYASDELESLVSETAAVVVKPVSSGAVVAFVDNIHFRGYWDGTNKLMANAIYMSPLF</sequence>
<gene>
    <name evidence="3" type="ORF">ACFO4O_00525</name>
</gene>
<evidence type="ECO:0000259" key="2">
    <source>
        <dbReference type="PROSITE" id="PS52035"/>
    </source>
</evidence>
<dbReference type="SUPFAM" id="SSF52317">
    <property type="entry name" value="Class I glutamine amidotransferase-like"/>
    <property type="match status" value="1"/>
</dbReference>
<name>A0ABV9LQA6_9ALTE</name>
<evidence type="ECO:0000313" key="4">
    <source>
        <dbReference type="Proteomes" id="UP001595897"/>
    </source>
</evidence>
<feature type="domain" description="Peptidase M14" evidence="2">
    <location>
        <begin position="96"/>
        <end position="392"/>
    </location>
</feature>
<dbReference type="SMART" id="SM00631">
    <property type="entry name" value="Zn_pept"/>
    <property type="match status" value="1"/>
</dbReference>
<keyword evidence="3" id="KW-0645">Protease</keyword>
<dbReference type="SUPFAM" id="SSF53187">
    <property type="entry name" value="Zn-dependent exopeptidases"/>
    <property type="match status" value="1"/>
</dbReference>
<comment type="caution">
    <text evidence="3">The sequence shown here is derived from an EMBL/GenBank/DDBJ whole genome shotgun (WGS) entry which is preliminary data.</text>
</comment>
<comment type="caution">
    <text evidence="1">Lacks conserved residue(s) required for the propagation of feature annotation.</text>
</comment>
<dbReference type="GO" id="GO:0004180">
    <property type="term" value="F:carboxypeptidase activity"/>
    <property type="evidence" value="ECO:0007669"/>
    <property type="project" value="UniProtKB-KW"/>
</dbReference>
<comment type="similarity">
    <text evidence="1">Belongs to the peptidase M14 family.</text>
</comment>
<dbReference type="PROSITE" id="PS52035">
    <property type="entry name" value="PEPTIDASE_M14"/>
    <property type="match status" value="1"/>
</dbReference>
<dbReference type="InterPro" id="IPR000834">
    <property type="entry name" value="Peptidase_M14"/>
</dbReference>
<proteinExistence type="inferred from homology"/>
<protein>
    <submittedName>
        <fullName evidence="3">M14 metallopeptidase family protein</fullName>
        <ecNumber evidence="3">3.4.17.-</ecNumber>
    </submittedName>
</protein>
<evidence type="ECO:0000256" key="1">
    <source>
        <dbReference type="PROSITE-ProRule" id="PRU01379"/>
    </source>
</evidence>
<dbReference type="EMBL" id="JBHSGU010000001">
    <property type="protein sequence ID" value="MFC4698642.1"/>
    <property type="molecule type" value="Genomic_DNA"/>
</dbReference>
<keyword evidence="4" id="KW-1185">Reference proteome</keyword>
<keyword evidence="3" id="KW-0378">Hydrolase</keyword>
<dbReference type="EC" id="3.4.17.-" evidence="3"/>
<dbReference type="Proteomes" id="UP001595897">
    <property type="component" value="Unassembled WGS sequence"/>
</dbReference>